<evidence type="ECO:0000256" key="1">
    <source>
        <dbReference type="ARBA" id="ARBA00000851"/>
    </source>
</evidence>
<dbReference type="Proteomes" id="UP000006051">
    <property type="component" value="Chromosome"/>
</dbReference>
<dbReference type="GO" id="GO:0009035">
    <property type="term" value="F:type I site-specific deoxyribonuclease activity"/>
    <property type="evidence" value="ECO:0007669"/>
    <property type="project" value="UniProtKB-EC"/>
</dbReference>
<dbReference type="AlphaFoldDB" id="I3ZXA8"/>
<keyword evidence="7 10" id="KW-0378">Hydrolase</keyword>
<dbReference type="PATRIC" id="fig|867902.3.peg.114"/>
<dbReference type="CDD" id="cd22332">
    <property type="entry name" value="HsdR_N"/>
    <property type="match status" value="1"/>
</dbReference>
<accession>I3ZXA8</accession>
<sequence length="1067" mass="123035">MQHINFQEDYSSQLPALRLLINSGYTFLSREEAMELRYHKTSNVLLEPILKEQLAKINEIRISSTQIEKFTQSNIDEAVIRLKNIPFEEGYISATEYIYDLLTLGTTLDQTIQGNKREYTLQFIDWEHPENNVFHIVEEYSVMRTDGKKEYRPDIVLFVNGIPLAVIENKREDLKEPISQAISQHLRNQQSDKIRGLYVYAQVLVSCAVGSAKYATNGTPEEFWNTWRNKDIPTSEIEAVKNRPLSDDLIQKIIKPRSESPFFSRNQADLIVQLLKDTYTLTEQDILLYSVSSPHRLMDMVRNFILYDNGVKKIARYQQYIAIKKAMRQIKTIESGKRQGGVIWHTQGSGKSLTMALMAEAIAREKSIRNPKIILVTDRTDLDKQITGTFRNVGLEVLNAKTGSNLIEILESNTDAVVTTIINKFETAVRGIQNPLQSHNIFVLVDEGHRTQHGTFNINMQKTMPNACFIAFTGTPLFKKDKSTAEKFGGIIDTYTVKDAVEDEAVLPLLYEGRYTNQEVNDKAIDNYFNMISEPLSDYERADLKKKFSARSHIADADQNIYAIAWNITQHFVENFQGRTPFKGQLVCSSKRVAVKYFNYLKQIGKVSCALVMSPPDDREGEDSAYGTTDEEVKSFWNRMMDQYGNAKRYEDSIISQFKNEDSPEIIIVVDKLLTGFDAPKNTVLYLTRMLRGHTLLQAIARVNRLYPDKDYGYIIDYAGVVEELDNALLTYSELSDFDKKDLEGTLTSIKSEIGKLEPAHQELLDIFKQIKNTTDLELYQQTLRDQDVRENFYKRLANYARILKVALSSIDFHKNTPEKKIEKYKHDLKFFMNLRTKVAQRFSDKIDYKKYEGQIQKLIDQHISTQDIEKLTELVNIFDEEAFQKEIEKTIGTAAKADKIASRTSKHINEKMDEDPAFYKKFSHLIQEAINDFYQHRISELEYLEKIKDYREKVLTKTDSSIPEEIKNNAVASAYYGITHTFFKDKGVDIDDFQSILVKSSLQIESLIEKEKVVNWQSNSDVLKKMTLEIGDYIYDEISKEIGIELQWSEIDKLTEEIVSVAKNRG</sequence>
<keyword evidence="4 10" id="KW-0547">Nucleotide-binding</keyword>
<dbReference type="Pfam" id="PF18766">
    <property type="entry name" value="SWI2_SNF2"/>
    <property type="match status" value="1"/>
</dbReference>
<dbReference type="InterPro" id="IPR007409">
    <property type="entry name" value="Restrct_endonuc_type1_HsdR_N"/>
</dbReference>
<dbReference type="InterPro" id="IPR004473">
    <property type="entry name" value="Restrct_endonuc_typeI_HsdR"/>
</dbReference>
<dbReference type="GO" id="GO:0009307">
    <property type="term" value="P:DNA restriction-modification system"/>
    <property type="evidence" value="ECO:0007669"/>
    <property type="project" value="UniProtKB-KW"/>
</dbReference>
<dbReference type="CDD" id="cd18800">
    <property type="entry name" value="SF2_C_EcoR124I-like"/>
    <property type="match status" value="1"/>
</dbReference>
<dbReference type="GeneID" id="97256892"/>
<dbReference type="Gene3D" id="3.40.50.300">
    <property type="entry name" value="P-loop containing nucleotide triphosphate hydrolases"/>
    <property type="match status" value="2"/>
</dbReference>
<dbReference type="PANTHER" id="PTHR30195:SF15">
    <property type="entry name" value="TYPE I RESTRICTION ENZYME HINDI ENDONUCLEASE SUBUNIT"/>
    <property type="match status" value="1"/>
</dbReference>
<dbReference type="SMART" id="SM00487">
    <property type="entry name" value="DEXDc"/>
    <property type="match status" value="1"/>
</dbReference>
<dbReference type="PROSITE" id="PS51192">
    <property type="entry name" value="HELICASE_ATP_BIND_1"/>
    <property type="match status" value="1"/>
</dbReference>
<dbReference type="GO" id="GO:0003677">
    <property type="term" value="F:DNA binding"/>
    <property type="evidence" value="ECO:0007669"/>
    <property type="project" value="UniProtKB-KW"/>
</dbReference>
<dbReference type="CDD" id="cd18030">
    <property type="entry name" value="DEXHc_RE_I_HsdR"/>
    <property type="match status" value="1"/>
</dbReference>
<keyword evidence="5 10" id="KW-0680">Restriction system</keyword>
<keyword evidence="3" id="KW-0540">Nuclease</keyword>
<dbReference type="STRING" id="867902.Ornrh_0115"/>
<evidence type="ECO:0000256" key="6">
    <source>
        <dbReference type="ARBA" id="ARBA00022759"/>
    </source>
</evidence>
<keyword evidence="9 10" id="KW-0238">DNA-binding</keyword>
<dbReference type="NCBIfam" id="TIGR00348">
    <property type="entry name" value="hsdR"/>
    <property type="match status" value="1"/>
</dbReference>
<keyword evidence="8 10" id="KW-0067">ATP-binding</keyword>
<evidence type="ECO:0000313" key="12">
    <source>
        <dbReference type="EMBL" id="AFL96342.1"/>
    </source>
</evidence>
<keyword evidence="13" id="KW-1185">Reference proteome</keyword>
<keyword evidence="6" id="KW-0255">Endonuclease</keyword>
<dbReference type="InterPro" id="IPR040980">
    <property type="entry name" value="SWI2_SNF2"/>
</dbReference>
<dbReference type="InterPro" id="IPR055180">
    <property type="entry name" value="HsdR_RecA-like_helicase_dom_2"/>
</dbReference>
<dbReference type="InterPro" id="IPR051268">
    <property type="entry name" value="Type-I_R_enzyme_R_subunit"/>
</dbReference>
<comment type="function">
    <text evidence="10">Subunit R is required for both nuclease and ATPase activities, but not for modification.</text>
</comment>
<evidence type="ECO:0000256" key="2">
    <source>
        <dbReference type="ARBA" id="ARBA00008598"/>
    </source>
</evidence>
<dbReference type="HOGENOM" id="CLU_005762_0_1_10"/>
<dbReference type="GO" id="GO:0005524">
    <property type="term" value="F:ATP binding"/>
    <property type="evidence" value="ECO:0007669"/>
    <property type="project" value="UniProtKB-KW"/>
</dbReference>
<evidence type="ECO:0000256" key="5">
    <source>
        <dbReference type="ARBA" id="ARBA00022747"/>
    </source>
</evidence>
<organism evidence="12 13">
    <name type="scientific">Ornithobacterium rhinotracheale (strain ATCC 51463 / DSM 15997 / CCUG 23171 / CIP 104009 / LMG 9086)</name>
    <dbReference type="NCBI Taxonomy" id="867902"/>
    <lineage>
        <taxon>Bacteria</taxon>
        <taxon>Pseudomonadati</taxon>
        <taxon>Bacteroidota</taxon>
        <taxon>Flavobacteriia</taxon>
        <taxon>Flavobacteriales</taxon>
        <taxon>Weeksellaceae</taxon>
        <taxon>Ornithobacterium</taxon>
    </lineage>
</organism>
<comment type="similarity">
    <text evidence="2 10">Belongs to the HsdR family.</text>
</comment>
<dbReference type="InterPro" id="IPR014001">
    <property type="entry name" value="Helicase_ATP-bd"/>
</dbReference>
<evidence type="ECO:0000256" key="9">
    <source>
        <dbReference type="ARBA" id="ARBA00023125"/>
    </source>
</evidence>
<dbReference type="RefSeq" id="WP_014789972.1">
    <property type="nucleotide sequence ID" value="NC_018016.1"/>
</dbReference>
<dbReference type="PANTHER" id="PTHR30195">
    <property type="entry name" value="TYPE I SITE-SPECIFIC DEOXYRIBONUCLEASE PROTEIN SUBUNIT M AND R"/>
    <property type="match status" value="1"/>
</dbReference>
<protein>
    <recommendedName>
        <fullName evidence="10">Type I restriction enzyme endonuclease subunit</fullName>
        <shortName evidence="10">R protein</shortName>
        <ecNumber evidence="10">3.1.21.3</ecNumber>
    </recommendedName>
</protein>
<feature type="domain" description="Helicase ATP-binding" evidence="11">
    <location>
        <begin position="332"/>
        <end position="494"/>
    </location>
</feature>
<dbReference type="Pfam" id="PF22679">
    <property type="entry name" value="T1R_D3-like"/>
    <property type="match status" value="1"/>
</dbReference>
<comment type="catalytic activity">
    <reaction evidence="1 10">
        <text>Endonucleolytic cleavage of DNA to give random double-stranded fragments with terminal 5'-phosphates, ATP is simultaneously hydrolyzed.</text>
        <dbReference type="EC" id="3.1.21.3"/>
    </reaction>
</comment>
<evidence type="ECO:0000256" key="7">
    <source>
        <dbReference type="ARBA" id="ARBA00022801"/>
    </source>
</evidence>
<proteinExistence type="inferred from homology"/>
<dbReference type="InterPro" id="IPR027417">
    <property type="entry name" value="P-loop_NTPase"/>
</dbReference>
<name>I3ZXA8_ORNRL</name>
<evidence type="ECO:0000256" key="4">
    <source>
        <dbReference type="ARBA" id="ARBA00022741"/>
    </source>
</evidence>
<dbReference type="SUPFAM" id="SSF52540">
    <property type="entry name" value="P-loop containing nucleoside triphosphate hydrolases"/>
    <property type="match status" value="1"/>
</dbReference>
<reference evidence="12 13" key="1">
    <citation type="submission" date="2012-06" db="EMBL/GenBank/DDBJ databases">
        <title>The complete genome of Ornithobacterium rhinotracheale DSM 15997.</title>
        <authorList>
            <consortium name="US DOE Joint Genome Institute (JGI-PGF)"/>
            <person name="Lucas S."/>
            <person name="Copeland A."/>
            <person name="Lapidus A."/>
            <person name="Goodwin L."/>
            <person name="Pitluck S."/>
            <person name="Peters L."/>
            <person name="Mikhailova N."/>
            <person name="Teshima H."/>
            <person name="Kyrpides N."/>
            <person name="Mavromatis K."/>
            <person name="Pagani I."/>
            <person name="Ivanova N."/>
            <person name="Ovchinnikova G."/>
            <person name="Zeytun A."/>
            <person name="Detter J.C."/>
            <person name="Han C."/>
            <person name="Land M."/>
            <person name="Hauser L."/>
            <person name="Markowitz V."/>
            <person name="Cheng J.-F."/>
            <person name="Hugenholtz P."/>
            <person name="Woyke T."/>
            <person name="Wu D."/>
            <person name="Lang E."/>
            <person name="Kopitz M."/>
            <person name="Brambilla E."/>
            <person name="Klenk H.-P."/>
            <person name="Eisen J.A."/>
        </authorList>
    </citation>
    <scope>NUCLEOTIDE SEQUENCE [LARGE SCALE GENOMIC DNA]</scope>
    <source>
        <strain evidence="13">ATCC 51463 / DSM 15997 / CCUG 23171 / LMG 9086</strain>
    </source>
</reference>
<dbReference type="REBASE" id="49129">
    <property type="entry name" value="Orh15997ORF111P"/>
</dbReference>
<evidence type="ECO:0000256" key="3">
    <source>
        <dbReference type="ARBA" id="ARBA00022722"/>
    </source>
</evidence>
<evidence type="ECO:0000313" key="13">
    <source>
        <dbReference type="Proteomes" id="UP000006051"/>
    </source>
</evidence>
<dbReference type="EC" id="3.1.21.3" evidence="10"/>
<dbReference type="Pfam" id="PF04313">
    <property type="entry name" value="HSDR_N"/>
    <property type="match status" value="1"/>
</dbReference>
<evidence type="ECO:0000259" key="11">
    <source>
        <dbReference type="PROSITE" id="PS51192"/>
    </source>
</evidence>
<dbReference type="KEGG" id="orh:Ornrh_0115"/>
<dbReference type="Gene3D" id="3.90.1570.50">
    <property type="match status" value="1"/>
</dbReference>
<evidence type="ECO:0000256" key="8">
    <source>
        <dbReference type="ARBA" id="ARBA00022840"/>
    </source>
</evidence>
<dbReference type="EMBL" id="CP003283">
    <property type="protein sequence ID" value="AFL96342.1"/>
    <property type="molecule type" value="Genomic_DNA"/>
</dbReference>
<dbReference type="GeneID" id="71568397"/>
<dbReference type="eggNOG" id="COG0610">
    <property type="taxonomic scope" value="Bacteria"/>
</dbReference>
<evidence type="ECO:0000256" key="10">
    <source>
        <dbReference type="RuleBase" id="RU364115"/>
    </source>
</evidence>
<gene>
    <name evidence="12" type="ordered locus">Ornrh_0115</name>
</gene>
<comment type="subunit">
    <text evidence="10">The type I restriction/modification system is composed of three polypeptides R, M and S.</text>
</comment>